<comment type="caution">
    <text evidence="1">The sequence shown here is derived from an EMBL/GenBank/DDBJ whole genome shotgun (WGS) entry which is preliminary data.</text>
</comment>
<organism evidence="1 2">
    <name type="scientific">Catharanthus roseus</name>
    <name type="common">Madagascar periwinkle</name>
    <name type="synonym">Vinca rosea</name>
    <dbReference type="NCBI Taxonomy" id="4058"/>
    <lineage>
        <taxon>Eukaryota</taxon>
        <taxon>Viridiplantae</taxon>
        <taxon>Streptophyta</taxon>
        <taxon>Embryophyta</taxon>
        <taxon>Tracheophyta</taxon>
        <taxon>Spermatophyta</taxon>
        <taxon>Magnoliopsida</taxon>
        <taxon>eudicotyledons</taxon>
        <taxon>Gunneridae</taxon>
        <taxon>Pentapetalae</taxon>
        <taxon>asterids</taxon>
        <taxon>lamiids</taxon>
        <taxon>Gentianales</taxon>
        <taxon>Apocynaceae</taxon>
        <taxon>Rauvolfioideae</taxon>
        <taxon>Vinceae</taxon>
        <taxon>Catharanthinae</taxon>
        <taxon>Catharanthus</taxon>
    </lineage>
</organism>
<dbReference type="EMBL" id="CM044702">
    <property type="protein sequence ID" value="KAI5677632.1"/>
    <property type="molecule type" value="Genomic_DNA"/>
</dbReference>
<sequence length="255" mass="27853">MRMSCNGCRVLRKGCSEDCSLRPCLQWIKTPESQANATVFLAKFYGRAGLVNLINAGPENLRPEIFRSLIYEACGRIINPIYGSVGLLWSGNWQRVQEAVEAVLAGSPIMQLVSCDDSAAEGHPIMPMKGSDIRHLTTTSAAAAFNHPHRVKTPRKNRFKRTSSGSTAAVHGNENEPPAKFSITGWEDKEEKEVVEDEEMKRAPSHDSFSVETVELALAQDEPAGLMVVPESPEVGLELTLAINSSSAPMDDDDV</sequence>
<accession>A0ACC0BY51</accession>
<name>A0ACC0BY51_CATRO</name>
<evidence type="ECO:0000313" key="1">
    <source>
        <dbReference type="EMBL" id="KAI5677632.1"/>
    </source>
</evidence>
<dbReference type="Proteomes" id="UP001060085">
    <property type="component" value="Linkage Group LG02"/>
</dbReference>
<gene>
    <name evidence="1" type="ORF">M9H77_08582</name>
</gene>
<proteinExistence type="predicted"/>
<protein>
    <submittedName>
        <fullName evidence="1">Uncharacterized protein</fullName>
    </submittedName>
</protein>
<keyword evidence="2" id="KW-1185">Reference proteome</keyword>
<reference evidence="2" key="1">
    <citation type="journal article" date="2023" name="Nat. Plants">
        <title>Single-cell RNA sequencing provides a high-resolution roadmap for understanding the multicellular compartmentation of specialized metabolism.</title>
        <authorList>
            <person name="Sun S."/>
            <person name="Shen X."/>
            <person name="Li Y."/>
            <person name="Li Y."/>
            <person name="Wang S."/>
            <person name="Li R."/>
            <person name="Zhang H."/>
            <person name="Shen G."/>
            <person name="Guo B."/>
            <person name="Wei J."/>
            <person name="Xu J."/>
            <person name="St-Pierre B."/>
            <person name="Chen S."/>
            <person name="Sun C."/>
        </authorList>
    </citation>
    <scope>NUCLEOTIDE SEQUENCE [LARGE SCALE GENOMIC DNA]</scope>
</reference>
<evidence type="ECO:0000313" key="2">
    <source>
        <dbReference type="Proteomes" id="UP001060085"/>
    </source>
</evidence>